<dbReference type="EC" id="3.-.-.-" evidence="4"/>
<dbReference type="InterPro" id="IPR003508">
    <property type="entry name" value="CIDE-N_dom"/>
</dbReference>
<dbReference type="EMBL" id="CAHIKZ030002284">
    <property type="protein sequence ID" value="CAE1284349.1"/>
    <property type="molecule type" value="Genomic_DNA"/>
</dbReference>
<dbReference type="InterPro" id="IPR039729">
    <property type="entry name" value="DFF40"/>
</dbReference>
<evidence type="ECO:0000313" key="5">
    <source>
        <dbReference type="Proteomes" id="UP000597762"/>
    </source>
</evidence>
<feature type="domain" description="CIDE-N" evidence="3">
    <location>
        <begin position="11"/>
        <end position="87"/>
    </location>
</feature>
<dbReference type="SUPFAM" id="SSF54060">
    <property type="entry name" value="His-Me finger endonucleases"/>
    <property type="match status" value="1"/>
</dbReference>
<evidence type="ECO:0000256" key="2">
    <source>
        <dbReference type="PROSITE-ProRule" id="PRU00447"/>
    </source>
</evidence>
<evidence type="ECO:0000256" key="1">
    <source>
        <dbReference type="ARBA" id="ARBA00022703"/>
    </source>
</evidence>
<dbReference type="GO" id="GO:0006309">
    <property type="term" value="P:apoptotic DNA fragmentation"/>
    <property type="evidence" value="ECO:0007669"/>
    <property type="project" value="InterPro"/>
</dbReference>
<dbReference type="GO" id="GO:0004520">
    <property type="term" value="F:DNA endonuclease activity"/>
    <property type="evidence" value="ECO:0007669"/>
    <property type="project" value="InterPro"/>
</dbReference>
<dbReference type="Gene3D" id="3.10.20.10">
    <property type="match status" value="1"/>
</dbReference>
<proteinExistence type="predicted"/>
<evidence type="ECO:0000313" key="4">
    <source>
        <dbReference type="EMBL" id="CAE1284349.1"/>
    </source>
</evidence>
<dbReference type="GO" id="GO:0005634">
    <property type="term" value="C:nucleus"/>
    <property type="evidence" value="ECO:0007669"/>
    <property type="project" value="InterPro"/>
</dbReference>
<comment type="caution">
    <text evidence="4">The sequence shown here is derived from an EMBL/GenBank/DDBJ whole genome shotgun (WGS) entry which is preliminary data.</text>
</comment>
<dbReference type="GO" id="GO:0016787">
    <property type="term" value="F:hydrolase activity"/>
    <property type="evidence" value="ECO:0007669"/>
    <property type="project" value="UniProtKB-KW"/>
</dbReference>
<accession>A0A812CTQ4</accession>
<dbReference type="Pfam" id="PF02017">
    <property type="entry name" value="CIDE-N"/>
    <property type="match status" value="1"/>
</dbReference>
<organism evidence="4 5">
    <name type="scientific">Acanthosepion pharaonis</name>
    <name type="common">Pharaoh cuttlefish</name>
    <name type="synonym">Sepia pharaonis</name>
    <dbReference type="NCBI Taxonomy" id="158019"/>
    <lineage>
        <taxon>Eukaryota</taxon>
        <taxon>Metazoa</taxon>
        <taxon>Spiralia</taxon>
        <taxon>Lophotrochozoa</taxon>
        <taxon>Mollusca</taxon>
        <taxon>Cephalopoda</taxon>
        <taxon>Coleoidea</taxon>
        <taxon>Decapodiformes</taxon>
        <taxon>Sepiida</taxon>
        <taxon>Sepiina</taxon>
        <taxon>Sepiidae</taxon>
        <taxon>Acanthosepion</taxon>
    </lineage>
</organism>
<dbReference type="PANTHER" id="PTHR13067">
    <property type="entry name" value="CASPASE-ACTIVATED DNASE"/>
    <property type="match status" value="1"/>
</dbReference>
<dbReference type="InterPro" id="IPR015311">
    <property type="entry name" value="DFF40_C"/>
</dbReference>
<gene>
    <name evidence="4" type="ORF">SPHA_44690</name>
</gene>
<dbReference type="SMART" id="SM00266">
    <property type="entry name" value="CAD"/>
    <property type="match status" value="1"/>
</dbReference>
<sequence>MFDWLKSLFATKRPYKIQNLKKKRVGVTARNLEELTKKGCEIFKINPNELSIVLENDGTSVNTQSYFSKLPEQTSFIFLKAGETWNGLYDLISEVLAKSDSTILSNDERNRLRSFLLEHETMEKCKQIQESVKEEECNVRAETNTDHETWFNGIKSYKTKSDYMKNRAQNRIRSYYMNAKKRIEETTNLENKDDLLDLLNELSQELSNNQFHGGYFARTDASERICDEMGWFFCEGQFNQNVCEKQHKINPYISHTHRVMFSLWELDHIIEKSRVVIPTLLEAAKRKDDTQKLSWQKVYDLLFTRKNLKLVQKACHDKAARENTLEWRTFLIDYPS</sequence>
<dbReference type="Proteomes" id="UP000597762">
    <property type="component" value="Unassembled WGS sequence"/>
</dbReference>
<reference evidence="4" key="1">
    <citation type="submission" date="2021-01" db="EMBL/GenBank/DDBJ databases">
        <authorList>
            <person name="Li R."/>
            <person name="Bekaert M."/>
        </authorList>
    </citation>
    <scope>NUCLEOTIDE SEQUENCE</scope>
    <source>
        <strain evidence="4">Farmed</strain>
    </source>
</reference>
<protein>
    <submittedName>
        <fullName evidence="4">DFFB</fullName>
        <ecNumber evidence="4">3.-.-.-</ecNumber>
    </submittedName>
</protein>
<dbReference type="PANTHER" id="PTHR13067:SF2">
    <property type="entry name" value="CASPASE-ACTIVATED DNASE"/>
    <property type="match status" value="1"/>
</dbReference>
<dbReference type="AlphaFoldDB" id="A0A812CTQ4"/>
<dbReference type="SUPFAM" id="SSF54277">
    <property type="entry name" value="CAD &amp; PB1 domains"/>
    <property type="match status" value="1"/>
</dbReference>
<dbReference type="GO" id="GO:0005737">
    <property type="term" value="C:cytoplasm"/>
    <property type="evidence" value="ECO:0007669"/>
    <property type="project" value="InterPro"/>
</dbReference>
<evidence type="ECO:0000259" key="3">
    <source>
        <dbReference type="PROSITE" id="PS51135"/>
    </source>
</evidence>
<keyword evidence="4" id="KW-0378">Hydrolase</keyword>
<dbReference type="InterPro" id="IPR044925">
    <property type="entry name" value="His-Me_finger_sf"/>
</dbReference>
<dbReference type="PROSITE" id="PS51135">
    <property type="entry name" value="CIDE_N"/>
    <property type="match status" value="1"/>
</dbReference>
<keyword evidence="1 2" id="KW-0053">Apoptosis</keyword>
<dbReference type="Pfam" id="PF09230">
    <property type="entry name" value="DFF40"/>
    <property type="match status" value="1"/>
</dbReference>
<keyword evidence="5" id="KW-1185">Reference proteome</keyword>
<dbReference type="OrthoDB" id="9943677at2759"/>
<name>A0A812CTQ4_ACAPH</name>